<gene>
    <name evidence="13" type="ORF">ESU54_01770</name>
</gene>
<keyword evidence="5 9" id="KW-0798">TonB box</keyword>
<dbReference type="Pfam" id="PF07715">
    <property type="entry name" value="Plug"/>
    <property type="match status" value="1"/>
</dbReference>
<feature type="domain" description="TonB-dependent receptor plug" evidence="12">
    <location>
        <begin position="130"/>
        <end position="227"/>
    </location>
</feature>
<accession>A0A5C6Z435</accession>
<dbReference type="Gene3D" id="2.40.170.20">
    <property type="entry name" value="TonB-dependent receptor, beta-barrel domain"/>
    <property type="match status" value="1"/>
</dbReference>
<dbReference type="Gene3D" id="2.60.40.1120">
    <property type="entry name" value="Carboxypeptidase-like, regulatory domain"/>
    <property type="match status" value="1"/>
</dbReference>
<evidence type="ECO:0000256" key="1">
    <source>
        <dbReference type="ARBA" id="ARBA00004571"/>
    </source>
</evidence>
<dbReference type="EMBL" id="VORT01000001">
    <property type="protein sequence ID" value="TXD74945.1"/>
    <property type="molecule type" value="Genomic_DNA"/>
</dbReference>
<keyword evidence="7 8" id="KW-0998">Cell outer membrane</keyword>
<protein>
    <submittedName>
        <fullName evidence="13">TonB-dependent receptor</fullName>
    </submittedName>
</protein>
<dbReference type="SUPFAM" id="SSF49464">
    <property type="entry name" value="Carboxypeptidase regulatory domain-like"/>
    <property type="match status" value="1"/>
</dbReference>
<evidence type="ECO:0000256" key="9">
    <source>
        <dbReference type="RuleBase" id="RU003357"/>
    </source>
</evidence>
<organism evidence="13 14">
    <name type="scientific">Aequorivita antarctica</name>
    <dbReference type="NCBI Taxonomy" id="153266"/>
    <lineage>
        <taxon>Bacteria</taxon>
        <taxon>Pseudomonadati</taxon>
        <taxon>Bacteroidota</taxon>
        <taxon>Flavobacteriia</taxon>
        <taxon>Flavobacteriales</taxon>
        <taxon>Flavobacteriaceae</taxon>
        <taxon>Aequorivita</taxon>
    </lineage>
</organism>
<dbReference type="InterPro" id="IPR008969">
    <property type="entry name" value="CarboxyPept-like_regulatory"/>
</dbReference>
<keyword evidence="2 8" id="KW-0813">Transport</keyword>
<dbReference type="PROSITE" id="PS52016">
    <property type="entry name" value="TONB_DEPENDENT_REC_3"/>
    <property type="match status" value="1"/>
</dbReference>
<feature type="domain" description="TonB-dependent receptor-like beta-barrel" evidence="11">
    <location>
        <begin position="457"/>
        <end position="895"/>
    </location>
</feature>
<dbReference type="OrthoDB" id="9768470at2"/>
<evidence type="ECO:0000259" key="11">
    <source>
        <dbReference type="Pfam" id="PF00593"/>
    </source>
</evidence>
<dbReference type="GO" id="GO:0009279">
    <property type="term" value="C:cell outer membrane"/>
    <property type="evidence" value="ECO:0007669"/>
    <property type="project" value="UniProtKB-SubCell"/>
</dbReference>
<evidence type="ECO:0000313" key="14">
    <source>
        <dbReference type="Proteomes" id="UP000321497"/>
    </source>
</evidence>
<comment type="similarity">
    <text evidence="8 9">Belongs to the TonB-dependent receptor family.</text>
</comment>
<evidence type="ECO:0000259" key="12">
    <source>
        <dbReference type="Pfam" id="PF07715"/>
    </source>
</evidence>
<evidence type="ECO:0000256" key="4">
    <source>
        <dbReference type="ARBA" id="ARBA00022692"/>
    </source>
</evidence>
<keyword evidence="13" id="KW-0675">Receptor</keyword>
<evidence type="ECO:0000256" key="5">
    <source>
        <dbReference type="ARBA" id="ARBA00023077"/>
    </source>
</evidence>
<evidence type="ECO:0000256" key="8">
    <source>
        <dbReference type="PROSITE-ProRule" id="PRU01360"/>
    </source>
</evidence>
<evidence type="ECO:0000256" key="2">
    <source>
        <dbReference type="ARBA" id="ARBA00022448"/>
    </source>
</evidence>
<reference evidence="13 14" key="1">
    <citation type="submission" date="2019-08" db="EMBL/GenBank/DDBJ databases">
        <title>Genome of Aequorivita antarctica SW49 (type strain).</title>
        <authorList>
            <person name="Bowman J.P."/>
        </authorList>
    </citation>
    <scope>NUCLEOTIDE SEQUENCE [LARGE SCALE GENOMIC DNA]</scope>
    <source>
        <strain evidence="13 14">SW49</strain>
    </source>
</reference>
<dbReference type="Gene3D" id="2.170.130.10">
    <property type="entry name" value="TonB-dependent receptor, plug domain"/>
    <property type="match status" value="1"/>
</dbReference>
<dbReference type="SUPFAM" id="SSF56935">
    <property type="entry name" value="Porins"/>
    <property type="match status" value="1"/>
</dbReference>
<dbReference type="Pfam" id="PF00593">
    <property type="entry name" value="TonB_dep_Rec_b-barrel"/>
    <property type="match status" value="1"/>
</dbReference>
<comment type="subcellular location">
    <subcellularLocation>
        <location evidence="1 8">Cell outer membrane</location>
        <topology evidence="1 8">Multi-pass membrane protein</topology>
    </subcellularLocation>
</comment>
<keyword evidence="10" id="KW-0732">Signal</keyword>
<dbReference type="InterPro" id="IPR039426">
    <property type="entry name" value="TonB-dep_rcpt-like"/>
</dbReference>
<dbReference type="InterPro" id="IPR012910">
    <property type="entry name" value="Plug_dom"/>
</dbReference>
<dbReference type="AlphaFoldDB" id="A0A5C6Z435"/>
<evidence type="ECO:0000256" key="3">
    <source>
        <dbReference type="ARBA" id="ARBA00022452"/>
    </source>
</evidence>
<dbReference type="InterPro" id="IPR000531">
    <property type="entry name" value="Beta-barrel_TonB"/>
</dbReference>
<evidence type="ECO:0000256" key="6">
    <source>
        <dbReference type="ARBA" id="ARBA00023136"/>
    </source>
</evidence>
<dbReference type="InterPro" id="IPR037066">
    <property type="entry name" value="Plug_dom_sf"/>
</dbReference>
<keyword evidence="6 8" id="KW-0472">Membrane</keyword>
<dbReference type="Pfam" id="PF13715">
    <property type="entry name" value="CarbopepD_reg_2"/>
    <property type="match status" value="1"/>
</dbReference>
<evidence type="ECO:0000256" key="7">
    <source>
        <dbReference type="ARBA" id="ARBA00023237"/>
    </source>
</evidence>
<name>A0A5C6Z435_9FLAO</name>
<dbReference type="Proteomes" id="UP000321497">
    <property type="component" value="Unassembled WGS sequence"/>
</dbReference>
<keyword evidence="4 8" id="KW-0812">Transmembrane</keyword>
<evidence type="ECO:0000313" key="13">
    <source>
        <dbReference type="EMBL" id="TXD74945.1"/>
    </source>
</evidence>
<feature type="signal peptide" evidence="10">
    <location>
        <begin position="1"/>
        <end position="18"/>
    </location>
</feature>
<feature type="chain" id="PRO_5022823239" evidence="10">
    <location>
        <begin position="19"/>
        <end position="942"/>
    </location>
</feature>
<dbReference type="PANTHER" id="PTHR40980:SF5">
    <property type="entry name" value="TONB-DEPENDENT RECEPTOR"/>
    <property type="match status" value="1"/>
</dbReference>
<evidence type="ECO:0000256" key="10">
    <source>
        <dbReference type="SAM" id="SignalP"/>
    </source>
</evidence>
<dbReference type="InterPro" id="IPR036942">
    <property type="entry name" value="Beta-barrel_TonB_sf"/>
</dbReference>
<sequence length="942" mass="104206">MKTIFKLLFFFFTVATIAQESGSIVGKLTDTDYNNEPLPFANVFIKGTTIGVTSDIDGLYAIENVKPGTYTVVFSFVGYETVEIPNVTVIENKVTNINVPMSASAAALDEVVIKTTTRRESAVALLLEQKKAVGITQSIGAEDLSRKGVGDAEGAVTKVTGVKKQAGIKNVFVRGLGDRYNSTTLNELPLPSEDPEYKNISLDFFSSDVIESVGINKTFSVPLYGDVAGANINIVSKELTGPSSLQFSISPEVNTRAVGKEFLIMDNAKYIGNIHNVHVPITDLNVHAFDNNFKPSTQNAQLNSSYSLSGGKRFDIGNNRLSLFFVGNFDNKYEYREGTSDRINAAGGYNQEFNRTEYKYSVSKLAMANVKWRFQEGDYIAANSMFIKNNSQSVADYYGLKAGLTENDEPENPVRAFIRRQQENENNLFVNQLLTSLTLTEKLSLEAGASYNTIRGYEPDRRTNTYVIDVNSDVARAASGSALNNRFYSSLEENDLAGKLYLDYALNGKNEDSKNSRIRLGYNYRDTDRTFNYTQINYILDSPAVVDIDNPDTSLFNQQSLNEEIFRLTTNRGDGRDGKDPFIPFTYDGTRTIHSGLGEVSYDFSNSFSANVGVRYEKVKQEVNFDTNLASTNDPNTDPSLIDENFVLPSFNLKYNFNENSIVRLAGSKTYTLPQFKEVAPFLYEDVSFNSFGNPDLLTADNYNLDLKYEYYFSPGEIVAVTGFYKNIKNAINRIEVNSAAGELSYVNTGDATIGGVELELRKNILKLSNDSDSEKTLTFGLNASYLYSNQKLEDVPTDNLTVRFTNKEDELEGSSPFILGSDLTLNLKKKKSGLTSSVVFNYNSKSIYSLGTGGDDANPGSGKNNIMLSAIPTLDFINKIAINENFGIKLNIKNILNPEYKLTQDVNNIGVPNAALPDGQEVPVETYKRGVVFSAGVSYSF</sequence>
<comment type="caution">
    <text evidence="13">The sequence shown here is derived from an EMBL/GenBank/DDBJ whole genome shotgun (WGS) entry which is preliminary data.</text>
</comment>
<dbReference type="PANTHER" id="PTHR40980">
    <property type="entry name" value="PLUG DOMAIN-CONTAINING PROTEIN"/>
    <property type="match status" value="1"/>
</dbReference>
<keyword evidence="14" id="KW-1185">Reference proteome</keyword>
<keyword evidence="3 8" id="KW-1134">Transmembrane beta strand</keyword>
<proteinExistence type="inferred from homology"/>
<dbReference type="RefSeq" id="WP_111842828.1">
    <property type="nucleotide sequence ID" value="NZ_UEGI01000001.1"/>
</dbReference>